<organism evidence="1 2">
    <name type="scientific">Eretmocerus hayati</name>
    <dbReference type="NCBI Taxonomy" id="131215"/>
    <lineage>
        <taxon>Eukaryota</taxon>
        <taxon>Metazoa</taxon>
        <taxon>Ecdysozoa</taxon>
        <taxon>Arthropoda</taxon>
        <taxon>Hexapoda</taxon>
        <taxon>Insecta</taxon>
        <taxon>Pterygota</taxon>
        <taxon>Neoptera</taxon>
        <taxon>Endopterygota</taxon>
        <taxon>Hymenoptera</taxon>
        <taxon>Apocrita</taxon>
        <taxon>Proctotrupomorpha</taxon>
        <taxon>Chalcidoidea</taxon>
        <taxon>Aphelinidae</taxon>
        <taxon>Aphelininae</taxon>
        <taxon>Eretmocerus</taxon>
    </lineage>
</organism>
<comment type="caution">
    <text evidence="1">The sequence shown here is derived from an EMBL/GenBank/DDBJ whole genome shotgun (WGS) entry which is preliminary data.</text>
</comment>
<gene>
    <name evidence="1" type="ORF">QAD02_015425</name>
</gene>
<proteinExistence type="predicted"/>
<accession>A0ACC2P962</accession>
<protein>
    <submittedName>
        <fullName evidence="1">Uncharacterized protein</fullName>
    </submittedName>
</protein>
<name>A0ACC2P962_9HYME</name>
<dbReference type="Proteomes" id="UP001239111">
    <property type="component" value="Chromosome 2"/>
</dbReference>
<evidence type="ECO:0000313" key="2">
    <source>
        <dbReference type="Proteomes" id="UP001239111"/>
    </source>
</evidence>
<dbReference type="EMBL" id="CM056742">
    <property type="protein sequence ID" value="KAJ8679638.1"/>
    <property type="molecule type" value="Genomic_DNA"/>
</dbReference>
<sequence length="518" mass="58909">MGRTCCILTCRNYKCDYEDRVSMFKVPNDPVLFAKWSDAAMLADGSEIGPKSVMCERHFQEHELRRETPIKDSDGNVILKRPLETTHLCKQAIPSIFHRDIQNPVDKRRKKIKSRKRDQPGDTNEAGNLMLTGEESFDIDCNNMVVTFDPNDMSAVQLSLVPHQQPALAPTIVENSQNLENSPENFSTTDFLVNGSGSTFRSSHDNHSRNYRNGLTTSVGVTNTEQSVIPIIVQTQVNESGDECFMDVEENVQINDMGTNNTLTGVATDEGIQSRNTSNRPKILSVVNFEGKKRITVTISQEEMMILSENNNNDTAKRRKRRKQTNCELLPESESQKLSMEFDLIYKNSHKIKLPNSMWGYHKNIDDENIIIFSKARWFKSDVTIPPLYEKQVILHPRDGIKIYVNNKFSPVEASRPRNLAEMEMILRCVDDAKICQGGPNIAECIPVQCAMEDYAVNRWRHKLCPIVVRTGDNVCKFCSTISHNRILKYPVKRKPGRVSRKGSNKHPDTVTEVKENS</sequence>
<evidence type="ECO:0000313" key="1">
    <source>
        <dbReference type="EMBL" id="KAJ8679638.1"/>
    </source>
</evidence>
<keyword evidence="2" id="KW-1185">Reference proteome</keyword>
<reference evidence="1" key="1">
    <citation type="submission" date="2023-04" db="EMBL/GenBank/DDBJ databases">
        <title>A chromosome-level genome assembly of the parasitoid wasp Eretmocerus hayati.</title>
        <authorList>
            <person name="Zhong Y."/>
            <person name="Liu S."/>
            <person name="Liu Y."/>
        </authorList>
    </citation>
    <scope>NUCLEOTIDE SEQUENCE</scope>
    <source>
        <strain evidence="1">ZJU_SS_LIU_2023</strain>
    </source>
</reference>